<dbReference type="PROSITE" id="PS00400">
    <property type="entry name" value="LBP_BPI_CETP"/>
    <property type="match status" value="1"/>
</dbReference>
<keyword evidence="7" id="KW-0929">Antimicrobial</keyword>
<evidence type="ECO:0000313" key="10">
    <source>
        <dbReference type="Proteomes" id="UP000237246"/>
    </source>
</evidence>
<keyword evidence="7" id="KW-0044">Antibiotic</keyword>
<accession>A0A2P4T1T8</accession>
<evidence type="ECO:0000256" key="1">
    <source>
        <dbReference type="ARBA" id="ARBA00004613"/>
    </source>
</evidence>
<dbReference type="EMBL" id="PPHD01012267">
    <property type="protein sequence ID" value="POI30320.1"/>
    <property type="molecule type" value="Genomic_DNA"/>
</dbReference>
<keyword evidence="7" id="KW-0391">Immunity</keyword>
<evidence type="ECO:0000256" key="6">
    <source>
        <dbReference type="ARBA" id="ARBA00023180"/>
    </source>
</evidence>
<dbReference type="PANTHER" id="PTHR10504:SF17">
    <property type="entry name" value="BPI FOLD-CONTAINING FAMILY C PROTEIN"/>
    <property type="match status" value="1"/>
</dbReference>
<dbReference type="InterPro" id="IPR017943">
    <property type="entry name" value="Bactericidal_perm-incr_a/b_dom"/>
</dbReference>
<dbReference type="Gene3D" id="3.15.20.10">
    <property type="entry name" value="Bactericidal permeability-increasing protein, domain 2"/>
    <property type="match status" value="1"/>
</dbReference>
<proteinExistence type="inferred from homology"/>
<evidence type="ECO:0000259" key="8">
    <source>
        <dbReference type="SMART" id="SM00329"/>
    </source>
</evidence>
<dbReference type="InterPro" id="IPR017954">
    <property type="entry name" value="Lipid-bd_serum_glycop_CS"/>
</dbReference>
<organism evidence="9 10">
    <name type="scientific">Bambusicola thoracicus</name>
    <name type="common">Chinese bamboo-partridge</name>
    <name type="synonym">Perdix thoracica</name>
    <dbReference type="NCBI Taxonomy" id="9083"/>
    <lineage>
        <taxon>Eukaryota</taxon>
        <taxon>Metazoa</taxon>
        <taxon>Chordata</taxon>
        <taxon>Craniata</taxon>
        <taxon>Vertebrata</taxon>
        <taxon>Euteleostomi</taxon>
        <taxon>Archelosauria</taxon>
        <taxon>Archosauria</taxon>
        <taxon>Dinosauria</taxon>
        <taxon>Saurischia</taxon>
        <taxon>Theropoda</taxon>
        <taxon>Coelurosauria</taxon>
        <taxon>Aves</taxon>
        <taxon>Neognathae</taxon>
        <taxon>Galloanserae</taxon>
        <taxon>Galliformes</taxon>
        <taxon>Phasianidae</taxon>
        <taxon>Perdicinae</taxon>
        <taxon>Bambusicola</taxon>
    </lineage>
</organism>
<comment type="subcellular location">
    <subcellularLocation>
        <location evidence="1 7">Secreted</location>
    </subcellularLocation>
</comment>
<keyword evidence="7" id="KW-0399">Innate immunity</keyword>
<keyword evidence="5 7" id="KW-1015">Disulfide bond</keyword>
<dbReference type="SMART" id="SM00329">
    <property type="entry name" value="BPI2"/>
    <property type="match status" value="1"/>
</dbReference>
<comment type="subunit">
    <text evidence="7">Monomer. Homodimer; disulfide-linked.</text>
</comment>
<keyword evidence="10" id="KW-1185">Reference proteome</keyword>
<keyword evidence="4 7" id="KW-0732">Signal</keyword>
<dbReference type="SUPFAM" id="SSF55394">
    <property type="entry name" value="Bactericidal permeability-increasing protein, BPI"/>
    <property type="match status" value="2"/>
</dbReference>
<dbReference type="Pfam" id="PF01273">
    <property type="entry name" value="LBP_BPI_CETP"/>
    <property type="match status" value="1"/>
</dbReference>
<dbReference type="GO" id="GO:0050829">
    <property type="term" value="P:defense response to Gram-negative bacterium"/>
    <property type="evidence" value="ECO:0007669"/>
    <property type="project" value="UniProtKB-UniRule"/>
</dbReference>
<dbReference type="GO" id="GO:0008289">
    <property type="term" value="F:lipid binding"/>
    <property type="evidence" value="ECO:0007669"/>
    <property type="project" value="InterPro"/>
</dbReference>
<dbReference type="AlphaFoldDB" id="A0A2P4T1T8"/>
<evidence type="ECO:0000256" key="2">
    <source>
        <dbReference type="ARBA" id="ARBA00007292"/>
    </source>
</evidence>
<protein>
    <recommendedName>
        <fullName evidence="7">Bactericidal permeability-increasing protein</fullName>
        <shortName evidence="7">BPI</shortName>
    </recommendedName>
</protein>
<evidence type="ECO:0000313" key="9">
    <source>
        <dbReference type="EMBL" id="POI30320.1"/>
    </source>
</evidence>
<dbReference type="GO" id="GO:0005615">
    <property type="term" value="C:extracellular space"/>
    <property type="evidence" value="ECO:0007669"/>
    <property type="project" value="UniProtKB-UniRule"/>
</dbReference>
<reference evidence="9 10" key="1">
    <citation type="submission" date="2018-01" db="EMBL/GenBank/DDBJ databases">
        <title>Comparison of the Chinese Bamboo Partridge and Red Junglefowl genome sequences highlights the importance of demography in genome evolution.</title>
        <authorList>
            <person name="Tiley G.P."/>
            <person name="Kimball R.T."/>
            <person name="Braun E.L."/>
            <person name="Burleigh J.G."/>
        </authorList>
    </citation>
    <scope>NUCLEOTIDE SEQUENCE [LARGE SCALE GENOMIC DNA]</scope>
    <source>
        <strain evidence="9">RTK389</strain>
        <tissue evidence="9">Blood</tissue>
    </source>
</reference>
<name>A0A2P4T1T8_BAMTH</name>
<dbReference type="Proteomes" id="UP000237246">
    <property type="component" value="Unassembled WGS sequence"/>
</dbReference>
<keyword evidence="6 7" id="KW-0325">Glycoprotein</keyword>
<evidence type="ECO:0000256" key="3">
    <source>
        <dbReference type="ARBA" id="ARBA00022525"/>
    </source>
</evidence>
<evidence type="ECO:0000256" key="7">
    <source>
        <dbReference type="RuleBase" id="RU369039"/>
    </source>
</evidence>
<feature type="non-terminal residue" evidence="9">
    <location>
        <position position="1"/>
    </location>
</feature>
<comment type="domain">
    <text evidence="7">The N- and C-terminal barrels adopt an identical fold despite having only 13% of conserved residues.</text>
</comment>
<dbReference type="OrthoDB" id="9113916at2759"/>
<gene>
    <name evidence="9" type="ORF">CIB84_005930</name>
</gene>
<evidence type="ECO:0000256" key="4">
    <source>
        <dbReference type="ARBA" id="ARBA00022729"/>
    </source>
</evidence>
<evidence type="ECO:0000256" key="5">
    <source>
        <dbReference type="ARBA" id="ARBA00023157"/>
    </source>
</evidence>
<dbReference type="InterPro" id="IPR032942">
    <property type="entry name" value="BPI/LBP/Plunc"/>
</dbReference>
<dbReference type="InterPro" id="IPR017942">
    <property type="entry name" value="Lipid-bd_serum_glycop_N"/>
</dbReference>
<sequence length="420" mass="46795">LSQIDPFAQIDYSLVSSPAVFKSHINMDLKGTVYPVGNHTDPPFVPAPFGLPNKIDSMLYLGVSNYFLKSATLAYYRAGVFNITISKDLATAFNLTTAILQDFVPEIALHCQTACPVLLKLTATSPPVVNLQSDTCGLWITGSVEVFAVLPNSTIQYIFTGNLRVPRHLFIRLKVIQLSQPCRDLNDTDDKEAIRAVLSLHSGNKYQRQFDSNQTEADHLNTSEEAPVLPAALCCWLLSGLTGGEFSVLHFKEGSDPNNQCLLSVQLKANPGLKVRITQKGLEYAKKVGVEILKENMEQEQFPDLIGYERFGLGNVHYNISRIRVTAVEFPNVSISLIPRSGVKLVIRNASLTINMNWNIRTWMFFLHDFFIKYLKKPIHRRLAANSCPNIRSGIQMIAKDFQSLNGESPVMSFLSASDL</sequence>
<dbReference type="PANTHER" id="PTHR10504">
    <property type="entry name" value="BACTERICIDAL PERMEABILITY-INCREASING BPI PROTEIN-RELATED"/>
    <property type="match status" value="1"/>
</dbReference>
<comment type="function">
    <text evidence="7">The cytotoxic action of BPI is limited to many species of Gram-negative bacteria; this specificity may be explained by a strong affinity of the very basic N-terminal half for the negatively charged lipopolysaccharides that are unique to the Gram-negative bacterial outer envelope.</text>
</comment>
<comment type="caution">
    <text evidence="9">The sequence shown here is derived from an EMBL/GenBank/DDBJ whole genome shotgun (WGS) entry which is preliminary data.</text>
</comment>
<dbReference type="Pfam" id="PF02886">
    <property type="entry name" value="LBP_BPI_CETP_C"/>
    <property type="match status" value="1"/>
</dbReference>
<comment type="domain">
    <text evidence="7">The N-terminal region may be exposed to the interior of the granule, whereas the C-terminal portion may be embedded in the membrane. During phagocytosis and degranulation, proteases may be released and activated and cleave BPI at the junction of the N- and C-terminal portions of the molecule, providing controlled release of the N-terminal antibacterial fragment when bacteria are ingested.</text>
</comment>
<dbReference type="GO" id="GO:0045087">
    <property type="term" value="P:innate immune response"/>
    <property type="evidence" value="ECO:0007669"/>
    <property type="project" value="UniProtKB-UniRule"/>
</dbReference>
<dbReference type="Gene3D" id="3.15.10.10">
    <property type="entry name" value="Bactericidal permeability-increasing protein, domain 1"/>
    <property type="match status" value="1"/>
</dbReference>
<keyword evidence="3 7" id="KW-0964">Secreted</keyword>
<feature type="domain" description="Lipid-binding serum glycoprotein C-terminal" evidence="8">
    <location>
        <begin position="53"/>
        <end position="231"/>
    </location>
</feature>
<comment type="similarity">
    <text evidence="2">Belongs to the BPI/LBP/Plunc superfamily. BPI/LBP family.</text>
</comment>
<dbReference type="InterPro" id="IPR001124">
    <property type="entry name" value="Lipid-bd_serum_glycop_C"/>
</dbReference>